<dbReference type="SUPFAM" id="SSF49464">
    <property type="entry name" value="Carboxypeptidase regulatory domain-like"/>
    <property type="match status" value="1"/>
</dbReference>
<comment type="caution">
    <text evidence="10">The sequence shown here is derived from an EMBL/GenBank/DDBJ whole genome shotgun (WGS) entry which is preliminary data.</text>
</comment>
<dbReference type="Gene3D" id="2.40.170.20">
    <property type="entry name" value="TonB-dependent receptor, beta-barrel domain"/>
    <property type="match status" value="1"/>
</dbReference>
<comment type="similarity">
    <text evidence="7">Belongs to the TonB-dependent receptor family.</text>
</comment>
<evidence type="ECO:0000313" key="11">
    <source>
        <dbReference type="Proteomes" id="UP000255283"/>
    </source>
</evidence>
<evidence type="ECO:0000256" key="6">
    <source>
        <dbReference type="ARBA" id="ARBA00023237"/>
    </source>
</evidence>
<dbReference type="Gene3D" id="2.60.40.1120">
    <property type="entry name" value="Carboxypeptidase-like, regulatory domain"/>
    <property type="match status" value="1"/>
</dbReference>
<evidence type="ECO:0000256" key="2">
    <source>
        <dbReference type="ARBA" id="ARBA00022448"/>
    </source>
</evidence>
<feature type="chain" id="PRO_5042839397" evidence="8">
    <location>
        <begin position="35"/>
        <end position="1036"/>
    </location>
</feature>
<keyword evidence="3 7" id="KW-1134">Transmembrane beta strand</keyword>
<evidence type="ECO:0000259" key="9">
    <source>
        <dbReference type="Pfam" id="PF07715"/>
    </source>
</evidence>
<protein>
    <submittedName>
        <fullName evidence="10">Outer membrane cobalamin receptor protein</fullName>
    </submittedName>
</protein>
<dbReference type="Pfam" id="PF07715">
    <property type="entry name" value="Plug"/>
    <property type="match status" value="1"/>
</dbReference>
<reference evidence="10 11" key="1">
    <citation type="submission" date="2018-06" db="EMBL/GenBank/DDBJ databases">
        <authorList>
            <consortium name="Pathogen Informatics"/>
            <person name="Doyle S."/>
        </authorList>
    </citation>
    <scope>NUCLEOTIDE SEQUENCE [LARGE SCALE GENOMIC DNA]</scope>
    <source>
        <strain evidence="10 11">NCTC13063</strain>
    </source>
</reference>
<dbReference type="Proteomes" id="UP000255283">
    <property type="component" value="Unassembled WGS sequence"/>
</dbReference>
<evidence type="ECO:0000256" key="7">
    <source>
        <dbReference type="PROSITE-ProRule" id="PRU01360"/>
    </source>
</evidence>
<keyword evidence="4 7" id="KW-0812">Transmembrane</keyword>
<dbReference type="GO" id="GO:0009279">
    <property type="term" value="C:cell outer membrane"/>
    <property type="evidence" value="ECO:0007669"/>
    <property type="project" value="UniProtKB-SubCell"/>
</dbReference>
<dbReference type="SUPFAM" id="SSF56935">
    <property type="entry name" value="Porins"/>
    <property type="match status" value="1"/>
</dbReference>
<evidence type="ECO:0000313" key="10">
    <source>
        <dbReference type="EMBL" id="SUB79906.1"/>
    </source>
</evidence>
<dbReference type="NCBIfam" id="TIGR04056">
    <property type="entry name" value="OMP_RagA_SusC"/>
    <property type="match status" value="1"/>
</dbReference>
<dbReference type="Pfam" id="PF13715">
    <property type="entry name" value="CarbopepD_reg_2"/>
    <property type="match status" value="1"/>
</dbReference>
<dbReference type="NCBIfam" id="TIGR04057">
    <property type="entry name" value="SusC_RagA_signa"/>
    <property type="match status" value="1"/>
</dbReference>
<dbReference type="FunFam" id="2.170.130.10:FF:000008">
    <property type="entry name" value="SusC/RagA family TonB-linked outer membrane protein"/>
    <property type="match status" value="1"/>
</dbReference>
<dbReference type="InterPro" id="IPR023996">
    <property type="entry name" value="TonB-dep_OMP_SusC/RagA"/>
</dbReference>
<dbReference type="EMBL" id="UGTJ01000001">
    <property type="protein sequence ID" value="SUB79906.1"/>
    <property type="molecule type" value="Genomic_DNA"/>
</dbReference>
<evidence type="ECO:0000256" key="8">
    <source>
        <dbReference type="SAM" id="SignalP"/>
    </source>
</evidence>
<keyword evidence="10" id="KW-0675">Receptor</keyword>
<dbReference type="RefSeq" id="WP_244912371.1">
    <property type="nucleotide sequence ID" value="NZ_DBFWLE010000009.1"/>
</dbReference>
<gene>
    <name evidence="10" type="ORF">NCTC13063_01183</name>
</gene>
<dbReference type="PROSITE" id="PS52016">
    <property type="entry name" value="TONB_DEPENDENT_REC_3"/>
    <property type="match status" value="1"/>
</dbReference>
<comment type="subcellular location">
    <subcellularLocation>
        <location evidence="1 7">Cell outer membrane</location>
        <topology evidence="1 7">Multi-pass membrane protein</topology>
    </subcellularLocation>
</comment>
<feature type="domain" description="TonB-dependent receptor plug" evidence="9">
    <location>
        <begin position="137"/>
        <end position="243"/>
    </location>
</feature>
<dbReference type="InterPro" id="IPR039426">
    <property type="entry name" value="TonB-dep_rcpt-like"/>
</dbReference>
<organism evidence="10 11">
    <name type="scientific">Segatella buccae</name>
    <dbReference type="NCBI Taxonomy" id="28126"/>
    <lineage>
        <taxon>Bacteria</taxon>
        <taxon>Pseudomonadati</taxon>
        <taxon>Bacteroidota</taxon>
        <taxon>Bacteroidia</taxon>
        <taxon>Bacteroidales</taxon>
        <taxon>Prevotellaceae</taxon>
        <taxon>Segatella</taxon>
    </lineage>
</organism>
<evidence type="ECO:0000256" key="4">
    <source>
        <dbReference type="ARBA" id="ARBA00022692"/>
    </source>
</evidence>
<accession>A0AAQ1UH07</accession>
<dbReference type="AlphaFoldDB" id="A0AAQ1UH07"/>
<dbReference type="Gene3D" id="2.170.130.10">
    <property type="entry name" value="TonB-dependent receptor, plug domain"/>
    <property type="match status" value="1"/>
</dbReference>
<sequence>MANQLKNNFGLWRLTASGILALAVLLSVSSEAYASTAPGLAFAQSVQQSRQVKGHIVDETGEPLIGVTVRVAGTSIGTVTDIDGNYTIQVPGGKNELELSYTGYKSRKISVAHPDAALEPDALGLDEVVVVGYGTVKKKDLTGAVTTMKTEDITISPTNDVMESLQGKVAGLDITKSSGELGGGVKVLLRGSRSIYGDNAPLFIIDGLPGNYDEVNPNDIESVDVLKDASATAIYGSAGANGVIIITTKRGSAGKVRVNFDAYFGWSGSPKFKHGMTGDEWTAYYREAYTYKNGAAPENVTALMEGNQDYVDAYNAGKWIDWVDEASGNRATTQKYALSVTGGSDKTNVYASAVYSRDEGLLSNELLNKYALRLNIDQQVFTWAKVGFSSNVVYQIHDRGDKVTFTSALGAFPLGDVRDEQGKLNAEYIQNQYTPLGDYLENQYANNTRSTYINAIGYLELQPVKGLTLRTQINGTLMHSRQGQYWGANCTSRRPTYAGTPHAEMWNNDAYNYTWENILSYNFTLAKDHSFTLTGVTSWQQNSAEFTNAGGSNQDLDVWKYWRLIAATQFRDESGYTQTQKMSYAVRFNYSFMGKYLFTFSNRWDGVSFFSAGNKWDSFPAAAVGWRVSDEAFMSGTKGWLDNLKVRVGAGITGNSGGVGAYSTQTNAYKYPQWGVSVEGTFVPFTQYSGTYGSPSLGWEKSYNWNFGLDFGVLNGRIDGSIDLFTTKTKGLLFKRTMPITSGITGWGSPLSSWENIAKTSNKGIEFTINSRNITTRNFTWSTTLIGTWAKEKIDALPNGDLIAEKLFVGSPIHSIYDYKYAGIWGTDASAEELAAYGVKPGWVKIATVPKVNKDTGESDNGVHKYSQDQDRQILGHENPDWIIGLNNAFTYKGLDLSVFAMLRYGQTIYSDLLGRYTAKSDITHNQIAGVDYWTETNQGAYYPRPGTGDEQTVGTSALRVFDGSFIKIKNVTLGYTLPKVITQRAFIQKARIYLTAYNPFIFTKEKQLKGTDPEMGGSDAFPTYRQFVFGINLTF</sequence>
<dbReference type="InterPro" id="IPR036942">
    <property type="entry name" value="Beta-barrel_TonB_sf"/>
</dbReference>
<keyword evidence="6 7" id="KW-0998">Cell outer membrane</keyword>
<dbReference type="InterPro" id="IPR012910">
    <property type="entry name" value="Plug_dom"/>
</dbReference>
<evidence type="ECO:0000256" key="1">
    <source>
        <dbReference type="ARBA" id="ARBA00004571"/>
    </source>
</evidence>
<proteinExistence type="inferred from homology"/>
<keyword evidence="8" id="KW-0732">Signal</keyword>
<keyword evidence="5 7" id="KW-0472">Membrane</keyword>
<keyword evidence="2 7" id="KW-0813">Transport</keyword>
<dbReference type="InterPro" id="IPR008969">
    <property type="entry name" value="CarboxyPept-like_regulatory"/>
</dbReference>
<dbReference type="InterPro" id="IPR023997">
    <property type="entry name" value="TonB-dep_OMP_SusC/RagA_CS"/>
</dbReference>
<evidence type="ECO:0000256" key="3">
    <source>
        <dbReference type="ARBA" id="ARBA00022452"/>
    </source>
</evidence>
<dbReference type="InterPro" id="IPR037066">
    <property type="entry name" value="Plug_dom_sf"/>
</dbReference>
<name>A0AAQ1UH07_9BACT</name>
<feature type="signal peptide" evidence="8">
    <location>
        <begin position="1"/>
        <end position="34"/>
    </location>
</feature>
<evidence type="ECO:0000256" key="5">
    <source>
        <dbReference type="ARBA" id="ARBA00023136"/>
    </source>
</evidence>